<protein>
    <submittedName>
        <fullName evidence="2">Uncharacterized protein</fullName>
    </submittedName>
</protein>
<keyword evidence="1" id="KW-1133">Transmembrane helix</keyword>
<dbReference type="EMBL" id="CP019082">
    <property type="protein sequence ID" value="APW61710.1"/>
    <property type="molecule type" value="Genomic_DNA"/>
</dbReference>
<evidence type="ECO:0000313" key="3">
    <source>
        <dbReference type="Proteomes" id="UP000186309"/>
    </source>
</evidence>
<keyword evidence="1" id="KW-0812">Transmembrane</keyword>
<organism evidence="2 3">
    <name type="scientific">Paludisphaera borealis</name>
    <dbReference type="NCBI Taxonomy" id="1387353"/>
    <lineage>
        <taxon>Bacteria</taxon>
        <taxon>Pseudomonadati</taxon>
        <taxon>Planctomycetota</taxon>
        <taxon>Planctomycetia</taxon>
        <taxon>Isosphaerales</taxon>
        <taxon>Isosphaeraceae</taxon>
        <taxon>Paludisphaera</taxon>
    </lineage>
</organism>
<keyword evidence="1" id="KW-0472">Membrane</keyword>
<feature type="transmembrane region" description="Helical" evidence="1">
    <location>
        <begin position="20"/>
        <end position="40"/>
    </location>
</feature>
<sequence>MIQGGERSQEPVITLRSLRFVWGSLALAALMVCAAALAAWNPAWLYRVTGSQRYFNIAVSRAVPKGATLDQLESVVGPGQRVADPSWSKKCIERMPSDNPDGWREGDVFVSYSFPGKVTWYFQARGGRLINYEPSVLAGQPQEHIALIGR</sequence>
<dbReference type="STRING" id="1387353.BSF38_03237"/>
<keyword evidence="3" id="KW-1185">Reference proteome</keyword>
<proteinExistence type="predicted"/>
<reference evidence="3" key="1">
    <citation type="submission" date="2016-12" db="EMBL/GenBank/DDBJ databases">
        <title>Comparative genomics of four Isosphaeraceae planctomycetes: a common pool of plasmids and glycoside hydrolase genes.</title>
        <authorList>
            <person name="Ivanova A."/>
        </authorList>
    </citation>
    <scope>NUCLEOTIDE SEQUENCE [LARGE SCALE GENOMIC DNA]</scope>
    <source>
        <strain evidence="3">PX4</strain>
    </source>
</reference>
<evidence type="ECO:0000313" key="2">
    <source>
        <dbReference type="EMBL" id="APW61710.1"/>
    </source>
</evidence>
<gene>
    <name evidence="2" type="ORF">BSF38_03237</name>
</gene>
<dbReference type="KEGG" id="pbor:BSF38_03237"/>
<accession>A0A1U7CRY4</accession>
<dbReference type="AlphaFoldDB" id="A0A1U7CRY4"/>
<dbReference type="Proteomes" id="UP000186309">
    <property type="component" value="Chromosome"/>
</dbReference>
<evidence type="ECO:0000256" key="1">
    <source>
        <dbReference type="SAM" id="Phobius"/>
    </source>
</evidence>
<name>A0A1U7CRY4_9BACT</name>